<accession>A0ABQ9IYJ3</accession>
<keyword evidence="2" id="KW-1185">Reference proteome</keyword>
<protein>
    <submittedName>
        <fullName evidence="1">Uncharacterized protein</fullName>
    </submittedName>
</protein>
<evidence type="ECO:0000313" key="1">
    <source>
        <dbReference type="EMBL" id="KAJ8969129.1"/>
    </source>
</evidence>
<comment type="caution">
    <text evidence="1">The sequence shown here is derived from an EMBL/GenBank/DDBJ whole genome shotgun (WGS) entry which is preliminary data.</text>
</comment>
<sequence length="66" mass="7054">IFIRAGPGIFDIYIMTDQGPGVTDVSLPDSVFFSNSLPAIKNKPSSTLTTGNVGVNIVKMLGINKW</sequence>
<dbReference type="EMBL" id="JAPWTJ010001862">
    <property type="protein sequence ID" value="KAJ8969129.1"/>
    <property type="molecule type" value="Genomic_DNA"/>
</dbReference>
<evidence type="ECO:0000313" key="2">
    <source>
        <dbReference type="Proteomes" id="UP001162164"/>
    </source>
</evidence>
<reference evidence="1" key="1">
    <citation type="journal article" date="2023" name="Insect Mol. Biol.">
        <title>Genome sequencing provides insights into the evolution of gene families encoding plant cell wall-degrading enzymes in longhorned beetles.</title>
        <authorList>
            <person name="Shin N.R."/>
            <person name="Okamura Y."/>
            <person name="Kirsch R."/>
            <person name="Pauchet Y."/>
        </authorList>
    </citation>
    <scope>NUCLEOTIDE SEQUENCE</scope>
    <source>
        <strain evidence="1">MMC_N1</strain>
    </source>
</reference>
<gene>
    <name evidence="1" type="ORF">NQ317_013217</name>
</gene>
<feature type="non-terminal residue" evidence="1">
    <location>
        <position position="1"/>
    </location>
</feature>
<proteinExistence type="predicted"/>
<name>A0ABQ9IYJ3_9CUCU</name>
<feature type="non-terminal residue" evidence="1">
    <location>
        <position position="66"/>
    </location>
</feature>
<dbReference type="Proteomes" id="UP001162164">
    <property type="component" value="Unassembled WGS sequence"/>
</dbReference>
<organism evidence="1 2">
    <name type="scientific">Molorchus minor</name>
    <dbReference type="NCBI Taxonomy" id="1323400"/>
    <lineage>
        <taxon>Eukaryota</taxon>
        <taxon>Metazoa</taxon>
        <taxon>Ecdysozoa</taxon>
        <taxon>Arthropoda</taxon>
        <taxon>Hexapoda</taxon>
        <taxon>Insecta</taxon>
        <taxon>Pterygota</taxon>
        <taxon>Neoptera</taxon>
        <taxon>Endopterygota</taxon>
        <taxon>Coleoptera</taxon>
        <taxon>Polyphaga</taxon>
        <taxon>Cucujiformia</taxon>
        <taxon>Chrysomeloidea</taxon>
        <taxon>Cerambycidae</taxon>
        <taxon>Lamiinae</taxon>
        <taxon>Monochamini</taxon>
        <taxon>Molorchus</taxon>
    </lineage>
</organism>